<feature type="region of interest" description="Disordered" evidence="1">
    <location>
        <begin position="31"/>
        <end position="74"/>
    </location>
</feature>
<gene>
    <name evidence="4" type="ORF">IDM49_00255</name>
</gene>
<dbReference type="GeneID" id="96622653"/>
<evidence type="ECO:0000313" key="4">
    <source>
        <dbReference type="EMBL" id="QNV37787.1"/>
    </source>
</evidence>
<proteinExistence type="predicted"/>
<dbReference type="Gene3D" id="3.10.450.40">
    <property type="match status" value="1"/>
</dbReference>
<accession>A0A7H2BDP1</accession>
<feature type="signal peptide" evidence="2">
    <location>
        <begin position="1"/>
        <end position="32"/>
    </location>
</feature>
<evidence type="ECO:0000256" key="1">
    <source>
        <dbReference type="SAM" id="MobiDB-lite"/>
    </source>
</evidence>
<feature type="domain" description="PepSY" evidence="3">
    <location>
        <begin position="147"/>
        <end position="203"/>
    </location>
</feature>
<evidence type="ECO:0000313" key="5">
    <source>
        <dbReference type="Proteomes" id="UP000516404"/>
    </source>
</evidence>
<dbReference type="KEGG" id="rter:IDM49_00255"/>
<protein>
    <submittedName>
        <fullName evidence="4">PepSY domain-containing protein</fullName>
    </submittedName>
</protein>
<feature type="compositionally biased region" description="Low complexity" evidence="1">
    <location>
        <begin position="33"/>
        <end position="74"/>
    </location>
</feature>
<sequence>MGKIASLVKKSTYAATGIFALLALTGCGANNAQSPTPETSTVTVTAEASDSSASSQSPSESASSTAASSSEQDVLSAIDAVRQAHPDAQITSIGGDEGSGHWEVRALEGNQKLDFHVSGNDVHTQESESKNDGNNDIQDASAATVDIKDAISTAQNEKSGDVVSVNLDRLEGNNNQLVWEVSFRGSGDGNTVFVDAANGEIIAF</sequence>
<name>A0A7H2BDP1_9MICC</name>
<dbReference type="Proteomes" id="UP000516404">
    <property type="component" value="Chromosome"/>
</dbReference>
<keyword evidence="5" id="KW-1185">Reference proteome</keyword>
<reference evidence="4 5" key="1">
    <citation type="submission" date="2020-09" db="EMBL/GenBank/DDBJ databases">
        <title>Investigation of environmental microbes.</title>
        <authorList>
            <person name="Ou Y."/>
            <person name="Kang Q."/>
        </authorList>
    </citation>
    <scope>NUCLEOTIDE SEQUENCE [LARGE SCALE GENOMIC DNA]</scope>
    <source>
        <strain evidence="4 5">KJZ-14</strain>
    </source>
</reference>
<organism evidence="4 5">
    <name type="scientific">Rothia terrae</name>
    <dbReference type="NCBI Taxonomy" id="396015"/>
    <lineage>
        <taxon>Bacteria</taxon>
        <taxon>Bacillati</taxon>
        <taxon>Actinomycetota</taxon>
        <taxon>Actinomycetes</taxon>
        <taxon>Micrococcales</taxon>
        <taxon>Micrococcaceae</taxon>
        <taxon>Rothia</taxon>
    </lineage>
</organism>
<dbReference type="Pfam" id="PF03413">
    <property type="entry name" value="PepSY"/>
    <property type="match status" value="1"/>
</dbReference>
<dbReference type="AlphaFoldDB" id="A0A7H2BDP1"/>
<keyword evidence="2" id="KW-0732">Signal</keyword>
<dbReference type="RefSeq" id="WP_190724606.1">
    <property type="nucleotide sequence ID" value="NZ_CP061539.1"/>
</dbReference>
<dbReference type="InterPro" id="IPR025711">
    <property type="entry name" value="PepSY"/>
</dbReference>
<evidence type="ECO:0000259" key="3">
    <source>
        <dbReference type="Pfam" id="PF03413"/>
    </source>
</evidence>
<evidence type="ECO:0000256" key="2">
    <source>
        <dbReference type="SAM" id="SignalP"/>
    </source>
</evidence>
<dbReference type="PROSITE" id="PS51257">
    <property type="entry name" value="PROKAR_LIPOPROTEIN"/>
    <property type="match status" value="1"/>
</dbReference>
<dbReference type="EMBL" id="CP061539">
    <property type="protein sequence ID" value="QNV37787.1"/>
    <property type="molecule type" value="Genomic_DNA"/>
</dbReference>
<feature type="chain" id="PRO_5028864982" evidence="2">
    <location>
        <begin position="33"/>
        <end position="204"/>
    </location>
</feature>